<evidence type="ECO:0000313" key="2">
    <source>
        <dbReference type="EMBL" id="KAH0755856.1"/>
    </source>
</evidence>
<comment type="caution">
    <text evidence="2">The sequence shown here is derived from an EMBL/GenBank/DDBJ whole genome shotgun (WGS) entry which is preliminary data.</text>
</comment>
<name>A0ABQ7UXJ3_SOLTU</name>
<dbReference type="InterPro" id="IPR043502">
    <property type="entry name" value="DNA/RNA_pol_sf"/>
</dbReference>
<dbReference type="PANTHER" id="PTHR34072:SF55">
    <property type="entry name" value="DNA_RNA POLYMERASES SUPERFAMILY PROTEIN"/>
    <property type="match status" value="1"/>
</dbReference>
<dbReference type="EMBL" id="JAIVGD010000018">
    <property type="protein sequence ID" value="KAH0755856.1"/>
    <property type="molecule type" value="Genomic_DNA"/>
</dbReference>
<protein>
    <recommendedName>
        <fullName evidence="1">Reverse transcriptase/retrotransposon-derived protein RNase H-like domain-containing protein</fullName>
    </recommendedName>
</protein>
<sequence>MIFGVGWVLSKDAFLWKEEATLAFEHLKQALISTLVLAMVDYRKPFLVETDASGKGVGVVLMQQGHPIAYISKSLAPKTSSYKALKYLLEQNIHIDFQVAGISKLMAFDFSIEYKKGAENKVGDALSRKLDAELLAISLLTPNDSLYEQIKGTWSADDNLQE</sequence>
<dbReference type="SUPFAM" id="SSF56672">
    <property type="entry name" value="DNA/RNA polymerases"/>
    <property type="match status" value="1"/>
</dbReference>
<dbReference type="Pfam" id="PF17919">
    <property type="entry name" value="RT_RNaseH_2"/>
    <property type="match status" value="1"/>
</dbReference>
<feature type="domain" description="Reverse transcriptase/retrotransposon-derived protein RNase H-like" evidence="1">
    <location>
        <begin position="16"/>
        <end position="85"/>
    </location>
</feature>
<proteinExistence type="predicted"/>
<gene>
    <name evidence="2" type="ORF">KY290_026126</name>
</gene>
<dbReference type="PANTHER" id="PTHR34072">
    <property type="entry name" value="ENZYMATIC POLYPROTEIN-RELATED"/>
    <property type="match status" value="1"/>
</dbReference>
<keyword evidence="3" id="KW-1185">Reference proteome</keyword>
<organism evidence="2 3">
    <name type="scientific">Solanum tuberosum</name>
    <name type="common">Potato</name>
    <dbReference type="NCBI Taxonomy" id="4113"/>
    <lineage>
        <taxon>Eukaryota</taxon>
        <taxon>Viridiplantae</taxon>
        <taxon>Streptophyta</taxon>
        <taxon>Embryophyta</taxon>
        <taxon>Tracheophyta</taxon>
        <taxon>Spermatophyta</taxon>
        <taxon>Magnoliopsida</taxon>
        <taxon>eudicotyledons</taxon>
        <taxon>Gunneridae</taxon>
        <taxon>Pentapetalae</taxon>
        <taxon>asterids</taxon>
        <taxon>lamiids</taxon>
        <taxon>Solanales</taxon>
        <taxon>Solanaceae</taxon>
        <taxon>Solanoideae</taxon>
        <taxon>Solaneae</taxon>
        <taxon>Solanum</taxon>
    </lineage>
</organism>
<reference evidence="2 3" key="1">
    <citation type="journal article" date="2021" name="bioRxiv">
        <title>Chromosome-scale and haplotype-resolved genome assembly of a tetraploid potato cultivar.</title>
        <authorList>
            <person name="Sun H."/>
            <person name="Jiao W.-B."/>
            <person name="Krause K."/>
            <person name="Campoy J.A."/>
            <person name="Goel M."/>
            <person name="Folz-Donahue K."/>
            <person name="Kukat C."/>
            <person name="Huettel B."/>
            <person name="Schneeberger K."/>
        </authorList>
    </citation>
    <scope>NUCLEOTIDE SEQUENCE [LARGE SCALE GENOMIC DNA]</scope>
    <source>
        <strain evidence="2">SolTubOtavaFocal</strain>
        <tissue evidence="2">Leaves</tissue>
    </source>
</reference>
<dbReference type="Proteomes" id="UP000826656">
    <property type="component" value="Unassembled WGS sequence"/>
</dbReference>
<dbReference type="InterPro" id="IPR041577">
    <property type="entry name" value="RT_RNaseH_2"/>
</dbReference>
<accession>A0ABQ7UXJ3</accession>
<evidence type="ECO:0000313" key="3">
    <source>
        <dbReference type="Proteomes" id="UP000826656"/>
    </source>
</evidence>
<evidence type="ECO:0000259" key="1">
    <source>
        <dbReference type="Pfam" id="PF17919"/>
    </source>
</evidence>